<feature type="binding site" evidence="4">
    <location>
        <position position="204"/>
    </location>
    <ligand>
        <name>a divalent metal cation</name>
        <dbReference type="ChEBI" id="CHEBI:60240"/>
        <label>1</label>
    </ligand>
</feature>
<accession>A0A106C313</accession>
<keyword evidence="2 4" id="KW-0479">Metal-binding</keyword>
<dbReference type="AlphaFoldDB" id="A0A106C313"/>
<dbReference type="GO" id="GO:0005829">
    <property type="term" value="C:cytosol"/>
    <property type="evidence" value="ECO:0007669"/>
    <property type="project" value="TreeGrafter"/>
</dbReference>
<dbReference type="GO" id="GO:0016788">
    <property type="term" value="F:hydrolase activity, acting on ester bonds"/>
    <property type="evidence" value="ECO:0007669"/>
    <property type="project" value="InterPro"/>
</dbReference>
<gene>
    <name evidence="5" type="ORF">AWJ07_01560</name>
</gene>
<keyword evidence="3" id="KW-0378">Hydrolase</keyword>
<feature type="binding site" evidence="4">
    <location>
        <position position="129"/>
    </location>
    <ligand>
        <name>a divalent metal cation</name>
        <dbReference type="ChEBI" id="CHEBI:60240"/>
        <label>2</label>
    </ligand>
</feature>
<evidence type="ECO:0000256" key="4">
    <source>
        <dbReference type="PIRSR" id="PIRSR005902-1"/>
    </source>
</evidence>
<comment type="similarity">
    <text evidence="1">Belongs to the metallo-dependent hydrolases superfamily. TatD-type hydrolase family.</text>
</comment>
<dbReference type="EMBL" id="LRDC01000001">
    <property type="protein sequence ID" value="KVX03286.1"/>
    <property type="molecule type" value="Genomic_DNA"/>
</dbReference>
<dbReference type="RefSeq" id="WP_059743854.1">
    <property type="nucleotide sequence ID" value="NZ_LRDC01000001.1"/>
</dbReference>
<dbReference type="NCBIfam" id="TIGR00010">
    <property type="entry name" value="YchF/TatD family DNA exonuclease"/>
    <property type="match status" value="1"/>
</dbReference>
<protein>
    <submittedName>
        <fullName evidence="5">DNAse</fullName>
    </submittedName>
</protein>
<comment type="caution">
    <text evidence="5">The sequence shown here is derived from an EMBL/GenBank/DDBJ whole genome shotgun (WGS) entry which is preliminary data.</text>
</comment>
<reference evidence="5 6" key="1">
    <citation type="submission" date="2016-01" db="EMBL/GenBank/DDBJ databases">
        <title>Draft genome of the antarctic isolate Shewanella frigidimarina Ag06-30.</title>
        <authorList>
            <person name="Parmeciano Di Noto G."/>
            <person name="Vazquez S."/>
            <person name="Mac Cormack W."/>
            <person name="Iriarte A."/>
            <person name="Quiroga C."/>
        </authorList>
    </citation>
    <scope>NUCLEOTIDE SEQUENCE [LARGE SCALE GENOMIC DNA]</scope>
    <source>
        <strain evidence="5 6">Ag06-30</strain>
    </source>
</reference>
<evidence type="ECO:0000256" key="2">
    <source>
        <dbReference type="ARBA" id="ARBA00022723"/>
    </source>
</evidence>
<dbReference type="InterPro" id="IPR018228">
    <property type="entry name" value="DNase_TatD-rel_CS"/>
</dbReference>
<dbReference type="SUPFAM" id="SSF51556">
    <property type="entry name" value="Metallo-dependent hydrolases"/>
    <property type="match status" value="1"/>
</dbReference>
<dbReference type="Pfam" id="PF01026">
    <property type="entry name" value="TatD_DNase"/>
    <property type="match status" value="1"/>
</dbReference>
<dbReference type="GO" id="GO:0004536">
    <property type="term" value="F:DNA nuclease activity"/>
    <property type="evidence" value="ECO:0007669"/>
    <property type="project" value="InterPro"/>
</dbReference>
<feature type="binding site" evidence="4">
    <location>
        <position position="93"/>
    </location>
    <ligand>
        <name>a divalent metal cation</name>
        <dbReference type="ChEBI" id="CHEBI:60240"/>
        <label>1</label>
    </ligand>
</feature>
<dbReference type="PROSITE" id="PS01137">
    <property type="entry name" value="TATD_1"/>
    <property type="match status" value="1"/>
</dbReference>
<dbReference type="FunFam" id="3.20.20.140:FF:000005">
    <property type="entry name" value="TatD family hydrolase"/>
    <property type="match status" value="1"/>
</dbReference>
<dbReference type="Proteomes" id="UP000055702">
    <property type="component" value="Unassembled WGS sequence"/>
</dbReference>
<dbReference type="CDD" id="cd01310">
    <property type="entry name" value="TatD_DNAse"/>
    <property type="match status" value="1"/>
</dbReference>
<dbReference type="PANTHER" id="PTHR46124:SF2">
    <property type="entry name" value="D-AMINOACYL-TRNA DEACYLASE"/>
    <property type="match status" value="1"/>
</dbReference>
<feature type="binding site" evidence="4">
    <location>
        <position position="8"/>
    </location>
    <ligand>
        <name>a divalent metal cation</name>
        <dbReference type="ChEBI" id="CHEBI:60240"/>
        <label>1</label>
    </ligand>
</feature>
<feature type="binding site" evidence="4">
    <location>
        <position position="6"/>
    </location>
    <ligand>
        <name>a divalent metal cation</name>
        <dbReference type="ChEBI" id="CHEBI:60240"/>
        <label>1</label>
    </ligand>
</feature>
<sequence length="262" mass="29382">MLIDSHCHLDRLKAAPDSASLQSIMDNAKAQGVDYLLCVNVRQQGFEAMRDKMTAFNNVFLSSGVHPLDVQEGLNIEDIERFAEDPRVVAIGETGLDYFYSNDTKTLQQQCFEQQIALAVEVNKPLIVHTRDAREDTINMLKAGHADKVGGVLHCFTENWEMAKAAIDLGFYISVSGIVTFKNAGELRSVIRQVPKDRLLVETDSPYLAPVPHRGQENQPAYVRDVAEFVAELRGEKFEELAQYTTDNFFNLFKDAAKLVGR</sequence>
<evidence type="ECO:0000256" key="1">
    <source>
        <dbReference type="ARBA" id="ARBA00009275"/>
    </source>
</evidence>
<dbReference type="PROSITE" id="PS01090">
    <property type="entry name" value="TATD_2"/>
    <property type="match status" value="1"/>
</dbReference>
<feature type="binding site" evidence="4">
    <location>
        <position position="154"/>
    </location>
    <ligand>
        <name>a divalent metal cation</name>
        <dbReference type="ChEBI" id="CHEBI:60240"/>
        <label>2</label>
    </ligand>
</feature>
<organism evidence="5">
    <name type="scientific">Shewanella frigidimarina</name>
    <dbReference type="NCBI Taxonomy" id="56812"/>
    <lineage>
        <taxon>Bacteria</taxon>
        <taxon>Pseudomonadati</taxon>
        <taxon>Pseudomonadota</taxon>
        <taxon>Gammaproteobacteria</taxon>
        <taxon>Alteromonadales</taxon>
        <taxon>Shewanellaceae</taxon>
        <taxon>Shewanella</taxon>
    </lineage>
</organism>
<dbReference type="PANTHER" id="PTHR46124">
    <property type="entry name" value="D-AMINOACYL-TRNA DEACYLASE"/>
    <property type="match status" value="1"/>
</dbReference>
<dbReference type="PIRSF" id="PIRSF005902">
    <property type="entry name" value="DNase_TatD"/>
    <property type="match status" value="1"/>
</dbReference>
<dbReference type="Gene3D" id="3.20.20.140">
    <property type="entry name" value="Metal-dependent hydrolases"/>
    <property type="match status" value="1"/>
</dbReference>
<dbReference type="InterPro" id="IPR015991">
    <property type="entry name" value="TatD/YcfH-like"/>
</dbReference>
<name>A0A106C313_SHEFR</name>
<dbReference type="PROSITE" id="PS01091">
    <property type="entry name" value="TATD_3"/>
    <property type="match status" value="1"/>
</dbReference>
<dbReference type="GO" id="GO:0046872">
    <property type="term" value="F:metal ion binding"/>
    <property type="evidence" value="ECO:0007669"/>
    <property type="project" value="UniProtKB-KW"/>
</dbReference>
<dbReference type="InterPro" id="IPR001130">
    <property type="entry name" value="TatD-like"/>
</dbReference>
<evidence type="ECO:0000256" key="3">
    <source>
        <dbReference type="ARBA" id="ARBA00022801"/>
    </source>
</evidence>
<evidence type="ECO:0000313" key="6">
    <source>
        <dbReference type="Proteomes" id="UP000055702"/>
    </source>
</evidence>
<evidence type="ECO:0000313" key="5">
    <source>
        <dbReference type="EMBL" id="KVX03286.1"/>
    </source>
</evidence>
<dbReference type="InterPro" id="IPR032466">
    <property type="entry name" value="Metal_Hydrolase"/>
</dbReference>
<proteinExistence type="inferred from homology"/>